<dbReference type="EMBL" id="WJXW01000003">
    <property type="protein sequence ID" value="KAF9738483.1"/>
    <property type="molecule type" value="Genomic_DNA"/>
</dbReference>
<reference evidence="2" key="1">
    <citation type="journal article" date="2020" name="Mol. Plant Microbe Interact.">
        <title>Genome Sequence of the Biocontrol Agent Coniothyrium minitans strain Conio (IMI 134523).</title>
        <authorList>
            <person name="Patel D."/>
            <person name="Shittu T.A."/>
            <person name="Baroncelli R."/>
            <person name="Muthumeenakshi S."/>
            <person name="Osborne T.H."/>
            <person name="Janganan T.K."/>
            <person name="Sreenivasaprasad S."/>
        </authorList>
    </citation>
    <scope>NUCLEOTIDE SEQUENCE</scope>
    <source>
        <strain evidence="2">Conio</strain>
    </source>
</reference>
<protein>
    <recommendedName>
        <fullName evidence="1">Glycoside-hydrolase family GH114 TIM-barrel domain-containing protein</fullName>
    </recommendedName>
</protein>
<evidence type="ECO:0000313" key="2">
    <source>
        <dbReference type="EMBL" id="KAF9738483.1"/>
    </source>
</evidence>
<evidence type="ECO:0000313" key="3">
    <source>
        <dbReference type="Proteomes" id="UP000756921"/>
    </source>
</evidence>
<organism evidence="2 3">
    <name type="scientific">Paraphaeosphaeria minitans</name>
    <dbReference type="NCBI Taxonomy" id="565426"/>
    <lineage>
        <taxon>Eukaryota</taxon>
        <taxon>Fungi</taxon>
        <taxon>Dikarya</taxon>
        <taxon>Ascomycota</taxon>
        <taxon>Pezizomycotina</taxon>
        <taxon>Dothideomycetes</taxon>
        <taxon>Pleosporomycetidae</taxon>
        <taxon>Pleosporales</taxon>
        <taxon>Massarineae</taxon>
        <taxon>Didymosphaeriaceae</taxon>
        <taxon>Paraphaeosphaeria</taxon>
    </lineage>
</organism>
<feature type="domain" description="Glycoside-hydrolase family GH114 TIM-barrel" evidence="1">
    <location>
        <begin position="52"/>
        <end position="109"/>
    </location>
</feature>
<accession>A0A9P6GN79</accession>
<name>A0A9P6GN79_9PLEO</name>
<sequence>MSLGVKKDEELFLPADKGKKMPGSKERLMLGVTQLILTTLTDTESNDSKGEAQQDGFKYDDQVYIDYVSWRSATATKYSIVKGLKNALEISEKVLDVAGFAVNEPCHEVDGE</sequence>
<dbReference type="Proteomes" id="UP000756921">
    <property type="component" value="Unassembled WGS sequence"/>
</dbReference>
<dbReference type="AlphaFoldDB" id="A0A9P6GN79"/>
<keyword evidence="3" id="KW-1185">Reference proteome</keyword>
<evidence type="ECO:0000259" key="1">
    <source>
        <dbReference type="Pfam" id="PF03537"/>
    </source>
</evidence>
<comment type="caution">
    <text evidence="2">The sequence shown here is derived from an EMBL/GenBank/DDBJ whole genome shotgun (WGS) entry which is preliminary data.</text>
</comment>
<proteinExistence type="predicted"/>
<dbReference type="Pfam" id="PF03537">
    <property type="entry name" value="Glyco_hydro_114"/>
    <property type="match status" value="1"/>
</dbReference>
<dbReference type="InterPro" id="IPR004352">
    <property type="entry name" value="GH114_TIM-barrel"/>
</dbReference>
<dbReference type="OrthoDB" id="2108802at2759"/>
<gene>
    <name evidence="2" type="ORF">PMIN01_03766</name>
</gene>